<dbReference type="AlphaFoldDB" id="A0A0D6EPF3"/>
<feature type="non-terminal residue" evidence="20">
    <location>
        <position position="1"/>
    </location>
</feature>
<dbReference type="FunFam" id="3.40.50.300:FF:002221">
    <property type="entry name" value="RuvB-like 2"/>
    <property type="match status" value="1"/>
</dbReference>
<keyword evidence="10" id="KW-0010">Activator</keyword>
<dbReference type="InterPro" id="IPR041048">
    <property type="entry name" value="RuvB-like_C"/>
</dbReference>
<evidence type="ECO:0000256" key="14">
    <source>
        <dbReference type="ARBA" id="ARBA00025345"/>
    </source>
</evidence>
<dbReference type="InterPro" id="IPR027417">
    <property type="entry name" value="P-loop_NTPase"/>
</dbReference>
<keyword evidence="9 17" id="KW-0805">Transcription regulation</keyword>
<keyword evidence="4 17" id="KW-0227">DNA damage</keyword>
<keyword evidence="7 17" id="KW-0067">ATP-binding</keyword>
<dbReference type="GO" id="GO:0006281">
    <property type="term" value="P:DNA repair"/>
    <property type="evidence" value="ECO:0007669"/>
    <property type="project" value="UniProtKB-KW"/>
</dbReference>
<keyword evidence="13 17" id="KW-0539">Nucleus</keyword>
<evidence type="ECO:0000256" key="16">
    <source>
        <dbReference type="ARBA" id="ARBA00065373"/>
    </source>
</evidence>
<keyword evidence="6 17" id="KW-0347">Helicase</keyword>
<evidence type="ECO:0000256" key="15">
    <source>
        <dbReference type="ARBA" id="ARBA00047995"/>
    </source>
</evidence>
<evidence type="ECO:0000256" key="4">
    <source>
        <dbReference type="ARBA" id="ARBA00022763"/>
    </source>
</evidence>
<feature type="domain" description="TIP49 P-loop" evidence="18">
    <location>
        <begin position="72"/>
        <end position="142"/>
    </location>
</feature>
<evidence type="ECO:0000313" key="21">
    <source>
        <dbReference type="Proteomes" id="UP000243876"/>
    </source>
</evidence>
<dbReference type="Pfam" id="PF06068">
    <property type="entry name" value="TIP49"/>
    <property type="match status" value="3"/>
</dbReference>
<evidence type="ECO:0000256" key="6">
    <source>
        <dbReference type="ARBA" id="ARBA00022806"/>
    </source>
</evidence>
<evidence type="ECO:0000256" key="12">
    <source>
        <dbReference type="ARBA" id="ARBA00023204"/>
    </source>
</evidence>
<protein>
    <recommendedName>
        <fullName evidence="17">RuvB-like helicase</fullName>
        <ecNumber evidence="17">3.6.4.12</ecNumber>
    </recommendedName>
</protein>
<proteinExistence type="inferred from homology"/>
<dbReference type="PANTHER" id="PTHR11093">
    <property type="entry name" value="RUVB-RELATED REPTIN AND PONTIN"/>
    <property type="match status" value="1"/>
</dbReference>
<evidence type="ECO:0000259" key="19">
    <source>
        <dbReference type="Pfam" id="PF17856"/>
    </source>
</evidence>
<comment type="function">
    <text evidence="14">DNA helicase which participates in several chromatin remodeling complexes, including the SWR1 and the INO80 complexes. The SWR1 complex mediates the ATP-dependent exchange of histone H2A for the H2A variant HZT1 leading to transcriptional regulation of selected genes by chromatin remodeling. The INO80 complex remodels chromatin by shifting nucleosomes and is involved in DNA repair. Also involved in pre-rRNA processing.</text>
</comment>
<dbReference type="InterPro" id="IPR010339">
    <property type="entry name" value="TIP49_P-loop"/>
</dbReference>
<dbReference type="OrthoDB" id="10060499at2759"/>
<evidence type="ECO:0000259" key="18">
    <source>
        <dbReference type="Pfam" id="PF06068"/>
    </source>
</evidence>
<comment type="function">
    <text evidence="17">DNA helicase participates in several chromatin remodeling complexes, including the SWR1 and the INO80 complexes.</text>
</comment>
<accession>A0A0D6EPF3</accession>
<evidence type="ECO:0000256" key="10">
    <source>
        <dbReference type="ARBA" id="ARBA00023159"/>
    </source>
</evidence>
<keyword evidence="5 17" id="KW-0378">Hydrolase</keyword>
<dbReference type="Proteomes" id="UP000243876">
    <property type="component" value="Unassembled WGS sequence"/>
</dbReference>
<evidence type="ECO:0000313" key="20">
    <source>
        <dbReference type="EMBL" id="CEQ41495.1"/>
    </source>
</evidence>
<comment type="similarity">
    <text evidence="2 17">Belongs to the RuvB family.</text>
</comment>
<keyword evidence="11 17" id="KW-0804">Transcription</keyword>
<evidence type="ECO:0000256" key="7">
    <source>
        <dbReference type="ARBA" id="ARBA00022840"/>
    </source>
</evidence>
<keyword evidence="21" id="KW-1185">Reference proteome</keyword>
<feature type="domain" description="TIP49 P-loop" evidence="18">
    <location>
        <begin position="322"/>
        <end position="466"/>
    </location>
</feature>
<dbReference type="SUPFAM" id="SSF50249">
    <property type="entry name" value="Nucleic acid-binding proteins"/>
    <property type="match status" value="1"/>
</dbReference>
<keyword evidence="12 17" id="KW-0234">DNA repair</keyword>
<dbReference type="GO" id="GO:0031011">
    <property type="term" value="C:Ino80 complex"/>
    <property type="evidence" value="ECO:0007669"/>
    <property type="project" value="UniProtKB-ARBA"/>
</dbReference>
<evidence type="ECO:0000256" key="2">
    <source>
        <dbReference type="ARBA" id="ARBA00007519"/>
    </source>
</evidence>
<organism evidence="20 21">
    <name type="scientific">Sporidiobolus salmonicolor</name>
    <name type="common">Yeast-like fungus</name>
    <name type="synonym">Sporobolomyces salmonicolor</name>
    <dbReference type="NCBI Taxonomy" id="5005"/>
    <lineage>
        <taxon>Eukaryota</taxon>
        <taxon>Fungi</taxon>
        <taxon>Dikarya</taxon>
        <taxon>Basidiomycota</taxon>
        <taxon>Pucciniomycotina</taxon>
        <taxon>Microbotryomycetes</taxon>
        <taxon>Sporidiobolales</taxon>
        <taxon>Sporidiobolaceae</taxon>
        <taxon>Sporobolomyces</taxon>
    </lineage>
</organism>
<feature type="domain" description="TIP49 P-loop" evidence="18">
    <location>
        <begin position="165"/>
        <end position="296"/>
    </location>
</feature>
<sequence>MTQARLPAGRQIEQVKFDVDRLEAKLAWISSCTLTHTMAAQITTSSTERDITKMERIGGPVLLSRCSLPSSTGAHSHIRGLGLDPTTLEPRGNSQGMVGQGKARKAAGVILKMVNEGRIAGRAVLMAGPPSTGKTAIAMGQSLSNEPAVLLRRSWPWGAASLRCLSSGMAQSLGSDVPFTMISASEIFSLEMSKTEALTQAFRRSIGVRIKEESEIIEGEVVEIQIDRSLTGASKTGKITMKTTDMETVYDLGNKMIDALTKEKVIAGDVIVIDKSTGKISKLGRSFTRARDYDAMGADVSCYTFAFRLMRRAGTEVPSSRSQTKFVQCPEGELQVRKEVVHTVSLHEIDVINSRTQGFLALFAGDTGEIKSELRDQINQKVSDWREEGKAEIVPGVLFIDEVHMLDIECFSFLNRALETELAPIVIMASNRGMTRIRGTKYKSPHGIPIDLLDRALIISTKPYEMEDIKEILSIRAEEEDVSLSPAALEILTKIGSETSLRYVIQLITLSNLVARRRKATQVDVPDVRRVYTLFLDEKRSVQFLKEQNSLLIGEDGQLGAGTGVAAPPAVGDAMDVA</sequence>
<gene>
    <name evidence="20" type="primary">SPOSA6832_03205</name>
</gene>
<evidence type="ECO:0000256" key="3">
    <source>
        <dbReference type="ARBA" id="ARBA00022741"/>
    </source>
</evidence>
<dbReference type="GO" id="GO:0000812">
    <property type="term" value="C:Swr1 complex"/>
    <property type="evidence" value="ECO:0007669"/>
    <property type="project" value="UniProtKB-ARBA"/>
</dbReference>
<evidence type="ECO:0000256" key="11">
    <source>
        <dbReference type="ARBA" id="ARBA00023163"/>
    </source>
</evidence>
<dbReference type="GO" id="GO:0003678">
    <property type="term" value="F:DNA helicase activity"/>
    <property type="evidence" value="ECO:0007669"/>
    <property type="project" value="UniProtKB-EC"/>
</dbReference>
<keyword evidence="8 17" id="KW-0156">Chromatin regulator</keyword>
<dbReference type="Gene3D" id="1.10.8.60">
    <property type="match status" value="1"/>
</dbReference>
<dbReference type="SUPFAM" id="SSF52540">
    <property type="entry name" value="P-loop containing nucleoside triphosphate hydrolases"/>
    <property type="match status" value="1"/>
</dbReference>
<dbReference type="EMBL" id="CENE01000014">
    <property type="protein sequence ID" value="CEQ41495.1"/>
    <property type="molecule type" value="Genomic_DNA"/>
</dbReference>
<dbReference type="GO" id="GO:0005524">
    <property type="term" value="F:ATP binding"/>
    <property type="evidence" value="ECO:0007669"/>
    <property type="project" value="UniProtKB-KW"/>
</dbReference>
<dbReference type="FunFam" id="1.10.8.60:FF:000010">
    <property type="entry name" value="RuvB-like helicase"/>
    <property type="match status" value="1"/>
</dbReference>
<dbReference type="InterPro" id="IPR027238">
    <property type="entry name" value="RuvB-like"/>
</dbReference>
<evidence type="ECO:0000256" key="5">
    <source>
        <dbReference type="ARBA" id="ARBA00022801"/>
    </source>
</evidence>
<comment type="catalytic activity">
    <reaction evidence="15 17">
        <text>ATP + H2O = ADP + phosphate + H(+)</text>
        <dbReference type="Rhea" id="RHEA:13065"/>
        <dbReference type="ChEBI" id="CHEBI:15377"/>
        <dbReference type="ChEBI" id="CHEBI:15378"/>
        <dbReference type="ChEBI" id="CHEBI:30616"/>
        <dbReference type="ChEBI" id="CHEBI:43474"/>
        <dbReference type="ChEBI" id="CHEBI:456216"/>
        <dbReference type="EC" id="3.6.4.12"/>
    </reaction>
</comment>
<dbReference type="EC" id="3.6.4.12" evidence="17"/>
<name>A0A0D6EPF3_SPOSA</name>
<dbReference type="Gene3D" id="3.40.50.300">
    <property type="entry name" value="P-loop containing nucleotide triphosphate hydrolases"/>
    <property type="match status" value="2"/>
</dbReference>
<evidence type="ECO:0000256" key="1">
    <source>
        <dbReference type="ARBA" id="ARBA00004123"/>
    </source>
</evidence>
<dbReference type="InterPro" id="IPR012340">
    <property type="entry name" value="NA-bd_OB-fold"/>
</dbReference>
<reference evidence="21" key="1">
    <citation type="submission" date="2015-02" db="EMBL/GenBank/DDBJ databases">
        <authorList>
            <person name="Gon?alves P."/>
        </authorList>
    </citation>
    <scope>NUCLEOTIDE SEQUENCE [LARGE SCALE GENOMIC DNA]</scope>
</reference>
<feature type="domain" description="RuvB-like AAA-lid" evidence="19">
    <location>
        <begin position="472"/>
        <end position="537"/>
    </location>
</feature>
<comment type="subcellular location">
    <subcellularLocation>
        <location evidence="1 17">Nucleus</location>
    </subcellularLocation>
</comment>
<dbReference type="Gene3D" id="2.40.50.360">
    <property type="entry name" value="RuvB-like helicase, domain II"/>
    <property type="match status" value="1"/>
</dbReference>
<keyword evidence="3 17" id="KW-0547">Nucleotide-binding</keyword>
<dbReference type="GO" id="GO:0016887">
    <property type="term" value="F:ATP hydrolysis activity"/>
    <property type="evidence" value="ECO:0007669"/>
    <property type="project" value="RHEA"/>
</dbReference>
<evidence type="ECO:0000256" key="9">
    <source>
        <dbReference type="ARBA" id="ARBA00023015"/>
    </source>
</evidence>
<comment type="subunit">
    <text evidence="16">May form heterododecamers with RVB1. Component of the SWR1 chromatin remodeling complex, the INO80 chromatin remodeling complex, and of the R2TP complex.</text>
</comment>
<evidence type="ECO:0000256" key="17">
    <source>
        <dbReference type="RuleBase" id="RU363048"/>
    </source>
</evidence>
<evidence type="ECO:0000256" key="13">
    <source>
        <dbReference type="ARBA" id="ARBA00023242"/>
    </source>
</evidence>
<dbReference type="FunFam" id="2.40.50.360:FF:000002">
    <property type="entry name" value="RuvB-like helicase"/>
    <property type="match status" value="1"/>
</dbReference>
<dbReference type="InterPro" id="IPR042487">
    <property type="entry name" value="RuvBL1/2_DNA/RNA_bd_dom"/>
</dbReference>
<evidence type="ECO:0000256" key="8">
    <source>
        <dbReference type="ARBA" id="ARBA00022853"/>
    </source>
</evidence>
<dbReference type="Pfam" id="PF17856">
    <property type="entry name" value="TIP49_C"/>
    <property type="match status" value="1"/>
</dbReference>
<dbReference type="GO" id="GO:0006325">
    <property type="term" value="P:chromatin organization"/>
    <property type="evidence" value="ECO:0007669"/>
    <property type="project" value="UniProtKB-KW"/>
</dbReference>